<dbReference type="NCBIfam" id="NF006140">
    <property type="entry name" value="PRK08290.1"/>
    <property type="match status" value="1"/>
</dbReference>
<sequence>MSYELIRVERLGPVCRIYLNRPEVRNAQDRSLLRELDGALREAEADDAVRVVIIGAVGDHFSAGHDLKSARVERPNPTVEQRWNYEEEHFLEYCLRLHDLKKPTIAQVQGACIAGGYMVANMCDLIVCADNAFFSDPVAHSMGTASLEVLIHPWVMGMRKAKELIFTGARLPAAEALQIGMINRVVPVAELEQATLDLANTIAAAPPYGLRFTKRSLNRTWDAQGFRAAIHAHFDLHQLSHVTEEFQEHLKRGLDSTIKRAKGLS</sequence>
<accession>A0A446CCS0</accession>
<dbReference type="GO" id="GO:0003824">
    <property type="term" value="F:catalytic activity"/>
    <property type="evidence" value="ECO:0007669"/>
    <property type="project" value="UniProtKB-ARBA"/>
</dbReference>
<dbReference type="PANTHER" id="PTHR43802:SF1">
    <property type="entry name" value="IP11341P-RELATED"/>
    <property type="match status" value="1"/>
</dbReference>
<evidence type="ECO:0000313" key="2">
    <source>
        <dbReference type="EMBL" id="SSW65654.1"/>
    </source>
</evidence>
<reference evidence="2 3" key="1">
    <citation type="submission" date="2018-07" db="EMBL/GenBank/DDBJ databases">
        <authorList>
            <person name="Peeters C."/>
        </authorList>
    </citation>
    <scope>NUCLEOTIDE SEQUENCE [LARGE SCALE GENOMIC DNA]</scope>
    <source>
        <strain evidence="2 3">LMG 3411</strain>
    </source>
</reference>
<dbReference type="OrthoDB" id="9807606at2"/>
<dbReference type="PANTHER" id="PTHR43802">
    <property type="entry name" value="ENOYL-COA HYDRATASE"/>
    <property type="match status" value="1"/>
</dbReference>
<dbReference type="InterPro" id="IPR029045">
    <property type="entry name" value="ClpP/crotonase-like_dom_sf"/>
</dbReference>
<proteinExistence type="inferred from homology"/>
<dbReference type="Proteomes" id="UP000289184">
    <property type="component" value="Unassembled WGS sequence"/>
</dbReference>
<dbReference type="CDD" id="cd06558">
    <property type="entry name" value="crotonase-like"/>
    <property type="match status" value="1"/>
</dbReference>
<evidence type="ECO:0000256" key="1">
    <source>
        <dbReference type="ARBA" id="ARBA00005254"/>
    </source>
</evidence>
<keyword evidence="3" id="KW-1185">Reference proteome</keyword>
<gene>
    <name evidence="2" type="ORF">AGI3411_02132</name>
</gene>
<dbReference type="AlphaFoldDB" id="A0A446CCS0"/>
<protein>
    <submittedName>
        <fullName evidence="2">Enoyl-CoA hydratase EchA13</fullName>
    </submittedName>
</protein>
<name>A0A446CCS0_9BURK</name>
<dbReference type="RefSeq" id="WP_129527352.1">
    <property type="nucleotide sequence ID" value="NZ_UFQB01000007.1"/>
</dbReference>
<dbReference type="InterPro" id="IPR001753">
    <property type="entry name" value="Enoyl-CoA_hydra/iso"/>
</dbReference>
<comment type="similarity">
    <text evidence="1">Belongs to the enoyl-CoA hydratase/isomerase family.</text>
</comment>
<organism evidence="2 3">
    <name type="scientific">Achromobacter agilis</name>
    <dbReference type="NCBI Taxonomy" id="1353888"/>
    <lineage>
        <taxon>Bacteria</taxon>
        <taxon>Pseudomonadati</taxon>
        <taxon>Pseudomonadota</taxon>
        <taxon>Betaproteobacteria</taxon>
        <taxon>Burkholderiales</taxon>
        <taxon>Alcaligenaceae</taxon>
        <taxon>Achromobacter</taxon>
    </lineage>
</organism>
<evidence type="ECO:0000313" key="3">
    <source>
        <dbReference type="Proteomes" id="UP000289184"/>
    </source>
</evidence>
<dbReference type="Pfam" id="PF00378">
    <property type="entry name" value="ECH_1"/>
    <property type="match status" value="1"/>
</dbReference>
<dbReference type="SUPFAM" id="SSF52096">
    <property type="entry name" value="ClpP/crotonase"/>
    <property type="match status" value="1"/>
</dbReference>
<dbReference type="Gene3D" id="3.90.226.10">
    <property type="entry name" value="2-enoyl-CoA Hydratase, Chain A, domain 1"/>
    <property type="match status" value="1"/>
</dbReference>
<dbReference type="EMBL" id="UFQB01000007">
    <property type="protein sequence ID" value="SSW65654.1"/>
    <property type="molecule type" value="Genomic_DNA"/>
</dbReference>